<feature type="domain" description="HD-GYP" evidence="3">
    <location>
        <begin position="249"/>
        <end position="444"/>
    </location>
</feature>
<organism evidence="4 5">
    <name type="scientific">Eiseniibacteriota bacterium</name>
    <dbReference type="NCBI Taxonomy" id="2212470"/>
    <lineage>
        <taxon>Bacteria</taxon>
        <taxon>Candidatus Eiseniibacteriota</taxon>
    </lineage>
</organism>
<dbReference type="Proteomes" id="UP000316852">
    <property type="component" value="Unassembled WGS sequence"/>
</dbReference>
<proteinExistence type="predicted"/>
<feature type="transmembrane region" description="Helical" evidence="1">
    <location>
        <begin position="207"/>
        <end position="237"/>
    </location>
</feature>
<dbReference type="PROSITE" id="PS51832">
    <property type="entry name" value="HD_GYP"/>
    <property type="match status" value="1"/>
</dbReference>
<feature type="transmembrane region" description="Helical" evidence="1">
    <location>
        <begin position="29"/>
        <end position="48"/>
    </location>
</feature>
<feature type="domain" description="HD" evidence="2">
    <location>
        <begin position="271"/>
        <end position="393"/>
    </location>
</feature>
<dbReference type="InterPro" id="IPR003607">
    <property type="entry name" value="HD/PDEase_dom"/>
</dbReference>
<dbReference type="AlphaFoldDB" id="A0A538T9T7"/>
<dbReference type="Gene3D" id="1.10.3210.10">
    <property type="entry name" value="Hypothetical protein af1432"/>
    <property type="match status" value="1"/>
</dbReference>
<feature type="transmembrane region" description="Helical" evidence="1">
    <location>
        <begin position="100"/>
        <end position="121"/>
    </location>
</feature>
<dbReference type="InterPro" id="IPR006675">
    <property type="entry name" value="HDIG_dom"/>
</dbReference>
<comment type="caution">
    <text evidence="4">The sequence shown here is derived from an EMBL/GenBank/DDBJ whole genome shotgun (WGS) entry which is preliminary data.</text>
</comment>
<dbReference type="EMBL" id="VBOW01000014">
    <property type="protein sequence ID" value="TMQ60399.1"/>
    <property type="molecule type" value="Genomic_DNA"/>
</dbReference>
<evidence type="ECO:0000313" key="5">
    <source>
        <dbReference type="Proteomes" id="UP000316852"/>
    </source>
</evidence>
<dbReference type="CDD" id="cd00077">
    <property type="entry name" value="HDc"/>
    <property type="match status" value="1"/>
</dbReference>
<accession>A0A538T9T7</accession>
<name>A0A538T9T7_UNCEI</name>
<dbReference type="Pfam" id="PF13487">
    <property type="entry name" value="HD_5"/>
    <property type="match status" value="1"/>
</dbReference>
<keyword evidence="1" id="KW-0812">Transmembrane</keyword>
<feature type="transmembrane region" description="Helical" evidence="1">
    <location>
        <begin position="133"/>
        <end position="153"/>
    </location>
</feature>
<feature type="transmembrane region" description="Helical" evidence="1">
    <location>
        <begin position="60"/>
        <end position="80"/>
    </location>
</feature>
<gene>
    <name evidence="4" type="ORF">E6K76_01820</name>
</gene>
<dbReference type="NCBIfam" id="TIGR00277">
    <property type="entry name" value="HDIG"/>
    <property type="match status" value="1"/>
</dbReference>
<keyword evidence="1" id="KW-0472">Membrane</keyword>
<protein>
    <submittedName>
        <fullName evidence="4">HD-GYP domain-containing protein</fullName>
    </submittedName>
</protein>
<dbReference type="SMART" id="SM00471">
    <property type="entry name" value="HDc"/>
    <property type="match status" value="1"/>
</dbReference>
<dbReference type="InterPro" id="IPR006674">
    <property type="entry name" value="HD_domain"/>
</dbReference>
<reference evidence="4 5" key="1">
    <citation type="journal article" date="2019" name="Nat. Microbiol.">
        <title>Mediterranean grassland soil C-N compound turnover is dependent on rainfall and depth, and is mediated by genomically divergent microorganisms.</title>
        <authorList>
            <person name="Diamond S."/>
            <person name="Andeer P.F."/>
            <person name="Li Z."/>
            <person name="Crits-Christoph A."/>
            <person name="Burstein D."/>
            <person name="Anantharaman K."/>
            <person name="Lane K.R."/>
            <person name="Thomas B.C."/>
            <person name="Pan C."/>
            <person name="Northen T.R."/>
            <person name="Banfield J.F."/>
        </authorList>
    </citation>
    <scope>NUCLEOTIDE SEQUENCE [LARGE SCALE GENOMIC DNA]</scope>
    <source>
        <strain evidence="4">WS_6</strain>
    </source>
</reference>
<dbReference type="InterPro" id="IPR037522">
    <property type="entry name" value="HD_GYP_dom"/>
</dbReference>
<feature type="transmembrane region" description="Helical" evidence="1">
    <location>
        <begin position="165"/>
        <end position="186"/>
    </location>
</feature>
<keyword evidence="1" id="KW-1133">Transmembrane helix</keyword>
<evidence type="ECO:0000313" key="4">
    <source>
        <dbReference type="EMBL" id="TMQ60399.1"/>
    </source>
</evidence>
<evidence type="ECO:0000259" key="2">
    <source>
        <dbReference type="PROSITE" id="PS51831"/>
    </source>
</evidence>
<dbReference type="PANTHER" id="PTHR43155">
    <property type="entry name" value="CYCLIC DI-GMP PHOSPHODIESTERASE PA4108-RELATED"/>
    <property type="match status" value="1"/>
</dbReference>
<sequence>MGRRLEAELVTPVEPKQATAKPAAWSPGFLWMLLPSFLAALPVLLAIFGGPEVKQTRWDVVGVGVWFVLLILAEALPVPMIRGGTMTIASILDVGAILLFGPWVAGALDLITTLAAQMLILRQRPGDATLNAGLYASTTILAGCAYLAAGGSLGSPRLGPDLLPVLIAGSLYFMLNTGAVSLLMGTRTGEDPGRIWRHQFRDGIPQYALSIGFGLLFARVRVAAGIPGVLLLVLPLLSARYALQLYADLKEDLASFVRALSVVLDAVDPYTHEHSVRVAEYSVRVARHLGLREDEVETIHYAALCHDIGKIAQHPEVIRKPEALDHEERRLMMRHPEAGARIVGQIRALRSAAAMVRTHHWRPDGRGYPAGLGDSDVPLGARIIHACDAFDAMTSDRPYRKGLPAQRALAELRRHSGSQFDPRPVAALSELHESGGLHIAPRDSELLVEIF</sequence>
<dbReference type="PANTHER" id="PTHR43155:SF2">
    <property type="entry name" value="CYCLIC DI-GMP PHOSPHODIESTERASE PA4108"/>
    <property type="match status" value="1"/>
</dbReference>
<evidence type="ECO:0000259" key="3">
    <source>
        <dbReference type="PROSITE" id="PS51832"/>
    </source>
</evidence>
<evidence type="ECO:0000256" key="1">
    <source>
        <dbReference type="SAM" id="Phobius"/>
    </source>
</evidence>
<dbReference type="SUPFAM" id="SSF109604">
    <property type="entry name" value="HD-domain/PDEase-like"/>
    <property type="match status" value="1"/>
</dbReference>
<dbReference type="PROSITE" id="PS51831">
    <property type="entry name" value="HD"/>
    <property type="match status" value="1"/>
</dbReference>